<proteinExistence type="predicted"/>
<dbReference type="Proteomes" id="UP000502260">
    <property type="component" value="Chromosome"/>
</dbReference>
<evidence type="ECO:0008006" key="4">
    <source>
        <dbReference type="Google" id="ProtNLM"/>
    </source>
</evidence>
<dbReference type="InterPro" id="IPR038765">
    <property type="entry name" value="Papain-like_cys_pep_sf"/>
</dbReference>
<feature type="signal peptide" evidence="1">
    <location>
        <begin position="1"/>
        <end position="21"/>
    </location>
</feature>
<evidence type="ECO:0000313" key="2">
    <source>
        <dbReference type="EMBL" id="BCB25929.1"/>
    </source>
</evidence>
<sequence>MKFQSSHVMFIASLLSATALAAPLSAHAADEPVAAASAESVAAPTRQADAAQVIDLIARSRALQDKIPAFIAEADQAIVAHHGALPAAYSVRIAREIGEANTIRTLLFQHALRHRNALYRVDEGLADGARIDSILIAMAAALTLFDNAQFMQQHFSGNFVLSSKLNEAYPEAGVGKNFYEDSLLRANSLSYRAAMSDAIRFFQDNQEAIANHVGQADMSIVALYEFVEKSPARKKFGGDAAFRQISDQLAILMRRSVVDSVREVGKLKFFTSQVVGNTLGMVRWRAGKLKNDHEFLSLVSEALQPGDILLEKTPFALTDKTIPGHFGHAAIYIGTTDQLRAIGALDSPLVKAHLEQIGSGHVVLEALRGGVVLNSLEHFMNIDDIAVLRPSQLPQEARRDSIGLALSNYGKRYDFNFDVNTTETIVCSELVYAAYPQIDFVTKQVFTSFTISPDDIAKLAVGNPSDPLELALFAHDGKLAYRKGDDTAGIELYRKLVGMEDGRKDRPAFRQDAPKAEFSAI</sequence>
<accession>A0A6F8VB00</accession>
<organism evidence="2 3">
    <name type="scientific">Sulfurimicrobium lacus</name>
    <dbReference type="NCBI Taxonomy" id="2715678"/>
    <lineage>
        <taxon>Bacteria</taxon>
        <taxon>Pseudomonadati</taxon>
        <taxon>Pseudomonadota</taxon>
        <taxon>Betaproteobacteria</taxon>
        <taxon>Nitrosomonadales</taxon>
        <taxon>Sulfuricellaceae</taxon>
        <taxon>Sulfurimicrobium</taxon>
    </lineage>
</organism>
<keyword evidence="1" id="KW-0732">Signal</keyword>
<dbReference type="RefSeq" id="WP_173060782.1">
    <property type="nucleotide sequence ID" value="NZ_AP022853.1"/>
</dbReference>
<protein>
    <recommendedName>
        <fullName evidence="4">Poxvirus G6</fullName>
    </recommendedName>
</protein>
<reference evidence="3" key="1">
    <citation type="submission" date="2020-03" db="EMBL/GenBank/DDBJ databases">
        <title>Complete genome sequence of sulfur-oxidizing bacterium skT11.</title>
        <authorList>
            <person name="Kanda M."/>
            <person name="Kojima H."/>
            <person name="Fukui M."/>
        </authorList>
    </citation>
    <scope>NUCLEOTIDE SEQUENCE [LARGE SCALE GENOMIC DNA]</scope>
    <source>
        <strain evidence="3">skT11</strain>
    </source>
</reference>
<keyword evidence="3" id="KW-1185">Reference proteome</keyword>
<gene>
    <name evidence="2" type="ORF">SKTS_08150</name>
</gene>
<dbReference type="Pfam" id="PF05708">
    <property type="entry name" value="Peptidase_C92"/>
    <property type="match status" value="1"/>
</dbReference>
<dbReference type="SUPFAM" id="SSF54001">
    <property type="entry name" value="Cysteine proteinases"/>
    <property type="match status" value="1"/>
</dbReference>
<dbReference type="KEGG" id="slac:SKTS_08150"/>
<name>A0A6F8VB00_9PROT</name>
<dbReference type="EMBL" id="AP022853">
    <property type="protein sequence ID" value="BCB25929.1"/>
    <property type="molecule type" value="Genomic_DNA"/>
</dbReference>
<dbReference type="AlphaFoldDB" id="A0A6F8VB00"/>
<evidence type="ECO:0000256" key="1">
    <source>
        <dbReference type="SAM" id="SignalP"/>
    </source>
</evidence>
<dbReference type="InterPro" id="IPR024453">
    <property type="entry name" value="Peptidase_C92"/>
</dbReference>
<evidence type="ECO:0000313" key="3">
    <source>
        <dbReference type="Proteomes" id="UP000502260"/>
    </source>
</evidence>
<feature type="chain" id="PRO_5026284600" description="Poxvirus G6" evidence="1">
    <location>
        <begin position="22"/>
        <end position="521"/>
    </location>
</feature>
<dbReference type="Gene3D" id="3.90.1720.10">
    <property type="entry name" value="endopeptidase domain like (from Nostoc punctiforme)"/>
    <property type="match status" value="1"/>
</dbReference>